<name>A0ABT3NAU1_9BACT</name>
<keyword evidence="2" id="KW-1185">Reference proteome</keyword>
<sequence>MTNKERKSYKVTMACPQCGCSAVSHLSKEAIQKRFGDIPNVELECHECMLKYEAARADACPEWDKECQMMQKGKTES</sequence>
<dbReference type="EMBL" id="JAPFPW010000013">
    <property type="protein sequence ID" value="MCW7754588.1"/>
    <property type="molecule type" value="Genomic_DNA"/>
</dbReference>
<protein>
    <submittedName>
        <fullName evidence="1">Uncharacterized protein</fullName>
    </submittedName>
</protein>
<proteinExistence type="predicted"/>
<accession>A0ABT3NAU1</accession>
<reference evidence="1 2" key="1">
    <citation type="submission" date="2022-11" db="EMBL/GenBank/DDBJ databases">
        <title>Desulfobotulus tamanensis H1 sp. nov. - anaerobic, alkaliphilic, sulphate reducing bacterium isolated from terrestrial mud volcano.</title>
        <authorList>
            <person name="Frolova A."/>
            <person name="Merkel A.Y."/>
            <person name="Slobodkin A.I."/>
        </authorList>
    </citation>
    <scope>NUCLEOTIDE SEQUENCE [LARGE SCALE GENOMIC DNA]</scope>
    <source>
        <strain evidence="1 2">H1</strain>
    </source>
</reference>
<evidence type="ECO:0000313" key="1">
    <source>
        <dbReference type="EMBL" id="MCW7754588.1"/>
    </source>
</evidence>
<comment type="caution">
    <text evidence="1">The sequence shown here is derived from an EMBL/GenBank/DDBJ whole genome shotgun (WGS) entry which is preliminary data.</text>
</comment>
<dbReference type="RefSeq" id="WP_265425501.1">
    <property type="nucleotide sequence ID" value="NZ_JAPFPW010000013.1"/>
</dbReference>
<gene>
    <name evidence="1" type="ORF">OOT00_11395</name>
</gene>
<dbReference type="Proteomes" id="UP001209681">
    <property type="component" value="Unassembled WGS sequence"/>
</dbReference>
<organism evidence="1 2">
    <name type="scientific">Desulfobotulus pelophilus</name>
    <dbReference type="NCBI Taxonomy" id="2823377"/>
    <lineage>
        <taxon>Bacteria</taxon>
        <taxon>Pseudomonadati</taxon>
        <taxon>Thermodesulfobacteriota</taxon>
        <taxon>Desulfobacteria</taxon>
        <taxon>Desulfobacterales</taxon>
        <taxon>Desulfobacteraceae</taxon>
        <taxon>Desulfobotulus</taxon>
    </lineage>
</organism>
<evidence type="ECO:0000313" key="2">
    <source>
        <dbReference type="Proteomes" id="UP001209681"/>
    </source>
</evidence>